<organism evidence="5">
    <name type="scientific">Sheuella amnicola</name>
    <dbReference type="NCBI Taxonomy" id="2707330"/>
    <lineage>
        <taxon>Bacteria</taxon>
        <taxon>Pseudomonadati</taxon>
        <taxon>Pseudomonadota</taxon>
        <taxon>Betaproteobacteria</taxon>
        <taxon>Burkholderiales</taxon>
        <taxon>Alcaligenaceae</taxon>
        <taxon>Sheuella</taxon>
    </lineage>
</organism>
<dbReference type="GO" id="GO:0003677">
    <property type="term" value="F:DNA binding"/>
    <property type="evidence" value="ECO:0007669"/>
    <property type="project" value="UniProtKB-KW"/>
</dbReference>
<protein>
    <submittedName>
        <fullName evidence="5">DnaJ domain-containing protein</fullName>
    </submittedName>
</protein>
<dbReference type="SUPFAM" id="SSF46565">
    <property type="entry name" value="Chaperone J-domain"/>
    <property type="match status" value="1"/>
</dbReference>
<keyword evidence="3" id="KW-0143">Chaperone</keyword>
<comment type="caution">
    <text evidence="5">The sequence shown here is derived from an EMBL/GenBank/DDBJ whole genome shotgun (WGS) entry which is preliminary data.</text>
</comment>
<dbReference type="Pfam" id="PF00226">
    <property type="entry name" value="DnaJ"/>
    <property type="match status" value="1"/>
</dbReference>
<dbReference type="FunFam" id="2.60.260.20:FF:000008">
    <property type="entry name" value="Curved DNA-binding protein"/>
    <property type="match status" value="1"/>
</dbReference>
<feature type="domain" description="J" evidence="4">
    <location>
        <begin position="5"/>
        <end position="69"/>
    </location>
</feature>
<dbReference type="InterPro" id="IPR001623">
    <property type="entry name" value="DnaJ_domain"/>
</dbReference>
<keyword evidence="2" id="KW-0238">DNA-binding</keyword>
<dbReference type="GO" id="GO:0051082">
    <property type="term" value="F:unfolded protein binding"/>
    <property type="evidence" value="ECO:0007669"/>
    <property type="project" value="InterPro"/>
</dbReference>
<dbReference type="Gene3D" id="2.60.260.20">
    <property type="entry name" value="Urease metallochaperone UreE, N-terminal domain"/>
    <property type="match status" value="2"/>
</dbReference>
<evidence type="ECO:0000313" key="5">
    <source>
        <dbReference type="EMBL" id="NDY82976.1"/>
    </source>
</evidence>
<dbReference type="CDD" id="cd06257">
    <property type="entry name" value="DnaJ"/>
    <property type="match status" value="1"/>
</dbReference>
<keyword evidence="1" id="KW-0963">Cytoplasm</keyword>
<dbReference type="Pfam" id="PF01556">
    <property type="entry name" value="DnaJ_C"/>
    <property type="match status" value="1"/>
</dbReference>
<accession>A0A6B2QWG0</accession>
<dbReference type="PRINTS" id="PR00625">
    <property type="entry name" value="JDOMAIN"/>
</dbReference>
<dbReference type="SUPFAM" id="SSF49493">
    <property type="entry name" value="HSP40/DnaJ peptide-binding domain"/>
    <property type="match status" value="2"/>
</dbReference>
<dbReference type="PANTHER" id="PTHR43096:SF52">
    <property type="entry name" value="DNAJ HOMOLOG 1, MITOCHONDRIAL-RELATED"/>
    <property type="match status" value="1"/>
</dbReference>
<dbReference type="GO" id="GO:0042026">
    <property type="term" value="P:protein refolding"/>
    <property type="evidence" value="ECO:0007669"/>
    <property type="project" value="TreeGrafter"/>
</dbReference>
<reference evidence="5" key="1">
    <citation type="submission" date="2020-02" db="EMBL/GenBank/DDBJ databases">
        <authorList>
            <person name="Chen W.-M."/>
        </authorList>
    </citation>
    <scope>NUCLEOTIDE SEQUENCE</scope>
    <source>
        <strain evidence="5">NBD-18</strain>
    </source>
</reference>
<dbReference type="RefSeq" id="WP_163653330.1">
    <property type="nucleotide sequence ID" value="NZ_JAAGRN010000004.1"/>
</dbReference>
<evidence type="ECO:0000259" key="4">
    <source>
        <dbReference type="PROSITE" id="PS50076"/>
    </source>
</evidence>
<evidence type="ECO:0000256" key="1">
    <source>
        <dbReference type="ARBA" id="ARBA00022490"/>
    </source>
</evidence>
<evidence type="ECO:0000256" key="3">
    <source>
        <dbReference type="ARBA" id="ARBA00023186"/>
    </source>
</evidence>
<name>A0A6B2QWG0_9BURK</name>
<evidence type="ECO:0000256" key="2">
    <source>
        <dbReference type="ARBA" id="ARBA00023125"/>
    </source>
</evidence>
<dbReference type="SMART" id="SM00271">
    <property type="entry name" value="DnaJ"/>
    <property type="match status" value="1"/>
</dbReference>
<sequence>MEFKDYYKILGVPRDASQDDIRKAYRKLARKYHPDVSKEADADVRMREVNEANDVLRDAEKRAAYDQLAAGVSGGQGGMPPPGWDRGFEFTGTGGGAGDAQFHDFMEGLFKQASRQRHRQQGFDGAGPGAHTGGHTFKMRGEDHHADIEITLEDSFAGVTRELGLRSVQLDEQGHPKLVDRTLSVRIPTGIREGQMIRLAGQGMPGEGGGEAGDLFLTVRFAPHAIYQPDGRDLKMTLPVTPWEAVLGGAVHAPTMQGQVEVNIPAGSKQGSKLRLRGKGLPGDPPGDLYLTLDVVWPPATSDAARAAYQQLAAAAPFNPRSHLGVQS</sequence>
<dbReference type="InterPro" id="IPR036869">
    <property type="entry name" value="J_dom_sf"/>
</dbReference>
<dbReference type="EMBL" id="JAAGRN010000004">
    <property type="protein sequence ID" value="NDY82976.1"/>
    <property type="molecule type" value="Genomic_DNA"/>
</dbReference>
<dbReference type="InterPro" id="IPR002939">
    <property type="entry name" value="DnaJ_C"/>
</dbReference>
<dbReference type="InterPro" id="IPR008971">
    <property type="entry name" value="HSP40/DnaJ_pept-bd"/>
</dbReference>
<dbReference type="AlphaFoldDB" id="A0A6B2QWG0"/>
<dbReference type="PROSITE" id="PS50076">
    <property type="entry name" value="DNAJ_2"/>
    <property type="match status" value="1"/>
</dbReference>
<dbReference type="PANTHER" id="PTHR43096">
    <property type="entry name" value="DNAJ HOMOLOG 1, MITOCHONDRIAL-RELATED"/>
    <property type="match status" value="1"/>
</dbReference>
<dbReference type="Gene3D" id="1.10.287.110">
    <property type="entry name" value="DnaJ domain"/>
    <property type="match status" value="1"/>
</dbReference>
<dbReference type="GO" id="GO:0005737">
    <property type="term" value="C:cytoplasm"/>
    <property type="evidence" value="ECO:0007669"/>
    <property type="project" value="TreeGrafter"/>
</dbReference>
<dbReference type="CDD" id="cd10747">
    <property type="entry name" value="DnaJ_C"/>
    <property type="match status" value="1"/>
</dbReference>
<proteinExistence type="predicted"/>
<dbReference type="FunFam" id="2.60.260.20:FF:000013">
    <property type="entry name" value="DnaJ subfamily B member 11"/>
    <property type="match status" value="1"/>
</dbReference>
<gene>
    <name evidence="5" type="ORF">G3I67_07020</name>
</gene>